<evidence type="ECO:0000256" key="3">
    <source>
        <dbReference type="ARBA" id="ARBA00022723"/>
    </source>
</evidence>
<comment type="function">
    <text evidence="6">Catalyzes the dephosphorylation of 2-6 carbon acid sugars in vitro.</text>
</comment>
<evidence type="ECO:0000256" key="4">
    <source>
        <dbReference type="ARBA" id="ARBA00022801"/>
    </source>
</evidence>
<evidence type="ECO:0000256" key="2">
    <source>
        <dbReference type="ARBA" id="ARBA00006696"/>
    </source>
</evidence>
<accession>A0ABW4YQG7</accession>
<dbReference type="InterPro" id="IPR036412">
    <property type="entry name" value="HAD-like_sf"/>
</dbReference>
<dbReference type="PANTHER" id="PTHR19288">
    <property type="entry name" value="4-NITROPHENYLPHOSPHATASE-RELATED"/>
    <property type="match status" value="1"/>
</dbReference>
<keyword evidence="3 6" id="KW-0479">Metal-binding</keyword>
<evidence type="ECO:0000313" key="8">
    <source>
        <dbReference type="Proteomes" id="UP001597362"/>
    </source>
</evidence>
<dbReference type="PANTHER" id="PTHR19288:SF46">
    <property type="entry name" value="HALOACID DEHALOGENASE-LIKE HYDROLASE DOMAIN-CONTAINING PROTEIN 2"/>
    <property type="match status" value="1"/>
</dbReference>
<comment type="caution">
    <text evidence="7">The sequence shown here is derived from an EMBL/GenBank/DDBJ whole genome shotgun (WGS) entry which is preliminary data.</text>
</comment>
<dbReference type="NCBIfam" id="TIGR01457">
    <property type="entry name" value="HAD-SF-IIA-hyp2"/>
    <property type="match status" value="1"/>
</dbReference>
<dbReference type="InterPro" id="IPR006357">
    <property type="entry name" value="HAD-SF_hydro_IIA"/>
</dbReference>
<evidence type="ECO:0000256" key="6">
    <source>
        <dbReference type="PIRNR" id="PIRNR000915"/>
    </source>
</evidence>
<organism evidence="7 8">
    <name type="scientific">Paenibacillus yanchengensis</name>
    <dbReference type="NCBI Taxonomy" id="2035833"/>
    <lineage>
        <taxon>Bacteria</taxon>
        <taxon>Bacillati</taxon>
        <taxon>Bacillota</taxon>
        <taxon>Bacilli</taxon>
        <taxon>Bacillales</taxon>
        <taxon>Paenibacillaceae</taxon>
        <taxon>Paenibacillus</taxon>
    </lineage>
</organism>
<dbReference type="SFLD" id="SFLDS00003">
    <property type="entry name" value="Haloacid_Dehalogenase"/>
    <property type="match status" value="1"/>
</dbReference>
<keyword evidence="5 6" id="KW-0460">Magnesium</keyword>
<dbReference type="EMBL" id="JBHUHO010000047">
    <property type="protein sequence ID" value="MFD2117778.1"/>
    <property type="molecule type" value="Genomic_DNA"/>
</dbReference>
<gene>
    <name evidence="7" type="ORF">ACFSJH_18770</name>
</gene>
<dbReference type="Pfam" id="PF13242">
    <property type="entry name" value="Hydrolase_like"/>
    <property type="match status" value="1"/>
</dbReference>
<dbReference type="GO" id="GO:0016787">
    <property type="term" value="F:hydrolase activity"/>
    <property type="evidence" value="ECO:0007669"/>
    <property type="project" value="UniProtKB-KW"/>
</dbReference>
<name>A0ABW4YQG7_9BACL</name>
<dbReference type="RefSeq" id="WP_377775048.1">
    <property type="nucleotide sequence ID" value="NZ_JBHUHO010000047.1"/>
</dbReference>
<evidence type="ECO:0000256" key="5">
    <source>
        <dbReference type="ARBA" id="ARBA00022842"/>
    </source>
</evidence>
<evidence type="ECO:0000313" key="7">
    <source>
        <dbReference type="EMBL" id="MFD2117778.1"/>
    </source>
</evidence>
<dbReference type="Gene3D" id="3.40.50.1000">
    <property type="entry name" value="HAD superfamily/HAD-like"/>
    <property type="match status" value="2"/>
</dbReference>
<dbReference type="SUPFAM" id="SSF56784">
    <property type="entry name" value="HAD-like"/>
    <property type="match status" value="1"/>
</dbReference>
<protein>
    <recommendedName>
        <fullName evidence="6">Acid sugar phosphatase</fullName>
        <ecNumber evidence="6">3.1.3.-</ecNumber>
    </recommendedName>
</protein>
<dbReference type="SFLD" id="SFLDG01139">
    <property type="entry name" value="C2.A:_Pyridoxal_Phosphate_Phos"/>
    <property type="match status" value="1"/>
</dbReference>
<dbReference type="InterPro" id="IPR023214">
    <property type="entry name" value="HAD_sf"/>
</dbReference>
<comment type="similarity">
    <text evidence="2 6">Belongs to the HAD-like hydrolase superfamily. NagD family.</text>
</comment>
<proteinExistence type="inferred from homology"/>
<evidence type="ECO:0000256" key="1">
    <source>
        <dbReference type="ARBA" id="ARBA00001946"/>
    </source>
</evidence>
<dbReference type="Proteomes" id="UP001597362">
    <property type="component" value="Unassembled WGS sequence"/>
</dbReference>
<dbReference type="Pfam" id="PF13344">
    <property type="entry name" value="Hydrolase_6"/>
    <property type="match status" value="1"/>
</dbReference>
<keyword evidence="8" id="KW-1185">Reference proteome</keyword>
<keyword evidence="4 7" id="KW-0378">Hydrolase</keyword>
<dbReference type="EC" id="3.1.3.-" evidence="6"/>
<dbReference type="NCBIfam" id="TIGR01460">
    <property type="entry name" value="HAD-SF-IIA"/>
    <property type="match status" value="1"/>
</dbReference>
<reference evidence="8" key="1">
    <citation type="journal article" date="2019" name="Int. J. Syst. Evol. Microbiol.">
        <title>The Global Catalogue of Microorganisms (GCM) 10K type strain sequencing project: providing services to taxonomists for standard genome sequencing and annotation.</title>
        <authorList>
            <consortium name="The Broad Institute Genomics Platform"/>
            <consortium name="The Broad Institute Genome Sequencing Center for Infectious Disease"/>
            <person name="Wu L."/>
            <person name="Ma J."/>
        </authorList>
    </citation>
    <scope>NUCLEOTIDE SEQUENCE [LARGE SCALE GENOMIC DNA]</scope>
    <source>
        <strain evidence="8">GH52</strain>
    </source>
</reference>
<dbReference type="InterPro" id="IPR006354">
    <property type="entry name" value="HAD-SF_hydro_IIA_hyp1"/>
</dbReference>
<comment type="cofactor">
    <cofactor evidence="1 6">
        <name>Mg(2+)</name>
        <dbReference type="ChEBI" id="CHEBI:18420"/>
    </cofactor>
</comment>
<sequence length="267" mass="29089">MTTKIGFLIDLDGTMYHGGHPIEGAPELIAYMHKQQIPYRFVTNNSSLSAALVAEKLNEMNIIAEPSHVCTSADATAAYIAKRQPEAKVFVVGEQGLHTSIALAGLHISNYESMDEVDFVVQGIDRQFTYEKLAKAVQLIRNGAVSIMTNPDRLLPSDHGFIPGAGSLGAMIETASGVKPLIIGKPSSILMDFAIATMDVDNREQLYVVGDNLATDIAAGYAAGCKTILVYTGLTTPENYEHYAQDAGYRPHEIYNNLLELKQWLEV</sequence>
<dbReference type="PIRSF" id="PIRSF000915">
    <property type="entry name" value="PGP-type_phosphatase"/>
    <property type="match status" value="1"/>
</dbReference>